<keyword evidence="5" id="KW-1185">Reference proteome</keyword>
<keyword evidence="1" id="KW-0677">Repeat</keyword>
<dbReference type="Proteomes" id="UP000191004">
    <property type="component" value="Unassembled WGS sequence"/>
</dbReference>
<dbReference type="InterPro" id="IPR036770">
    <property type="entry name" value="Ankyrin_rpt-contain_sf"/>
</dbReference>
<evidence type="ECO:0000256" key="2">
    <source>
        <dbReference type="ARBA" id="ARBA00023043"/>
    </source>
</evidence>
<comment type="caution">
    <text evidence="4">The sequence shown here is derived from an EMBL/GenBank/DDBJ whole genome shotgun (WGS) entry which is preliminary data.</text>
</comment>
<dbReference type="GO" id="GO:0003700">
    <property type="term" value="F:DNA-binding transcription factor activity"/>
    <property type="evidence" value="ECO:0007669"/>
    <property type="project" value="InterPro"/>
</dbReference>
<evidence type="ECO:0000313" key="4">
    <source>
        <dbReference type="EMBL" id="OPB46113.1"/>
    </source>
</evidence>
<dbReference type="CDD" id="cd14688">
    <property type="entry name" value="bZIP_YAP"/>
    <property type="match status" value="1"/>
</dbReference>
<dbReference type="Gene3D" id="1.20.5.170">
    <property type="match status" value="1"/>
</dbReference>
<dbReference type="Pfam" id="PF12796">
    <property type="entry name" value="Ank_2"/>
    <property type="match status" value="1"/>
</dbReference>
<feature type="repeat" description="ANK" evidence="3">
    <location>
        <begin position="310"/>
        <end position="342"/>
    </location>
</feature>
<dbReference type="PANTHER" id="PTHR24198">
    <property type="entry name" value="ANKYRIN REPEAT AND PROTEIN KINASE DOMAIN-CONTAINING PROTEIN"/>
    <property type="match status" value="1"/>
</dbReference>
<dbReference type="PROSITE" id="PS50088">
    <property type="entry name" value="ANK_REPEAT"/>
    <property type="match status" value="3"/>
</dbReference>
<reference evidence="4 5" key="1">
    <citation type="submission" date="2016-04" db="EMBL/GenBank/DDBJ databases">
        <title>Multiple horizontal gene transfer events from other fungi enriched the ability of the initially mycotrophic fungus Trichoderma (Ascomycota) to feed on dead plant biomass.</title>
        <authorList>
            <person name="Atanasova L."/>
            <person name="Chenthamara K."/>
            <person name="Zhang J."/>
            <person name="Grujic M."/>
            <person name="Henrissat B."/>
            <person name="Kuo A."/>
            <person name="Aertz A."/>
            <person name="Salamov A."/>
            <person name="Lipzen A."/>
            <person name="Labutti K."/>
            <person name="Barry K."/>
            <person name="Miao Y."/>
            <person name="Rahimi M.J."/>
            <person name="Shen Q."/>
            <person name="Grigoriev I.V."/>
            <person name="Kubicek C.P."/>
            <person name="Druzhinina I.S."/>
        </authorList>
    </citation>
    <scope>NUCLEOTIDE SEQUENCE [LARGE SCALE GENOMIC DNA]</scope>
    <source>
        <strain evidence="4 5">NJAU 4742</strain>
    </source>
</reference>
<keyword evidence="2 3" id="KW-0040">ANK repeat</keyword>
<name>A0A1T3CYE2_9HYPO</name>
<dbReference type="Gene3D" id="1.25.40.20">
    <property type="entry name" value="Ankyrin repeat-containing domain"/>
    <property type="match status" value="1"/>
</dbReference>
<dbReference type="SUPFAM" id="SSF57959">
    <property type="entry name" value="Leucine zipper domain"/>
    <property type="match status" value="1"/>
</dbReference>
<evidence type="ECO:0000256" key="1">
    <source>
        <dbReference type="ARBA" id="ARBA00022737"/>
    </source>
</evidence>
<evidence type="ECO:0000256" key="3">
    <source>
        <dbReference type="PROSITE-ProRule" id="PRU00023"/>
    </source>
</evidence>
<dbReference type="InterPro" id="IPR002110">
    <property type="entry name" value="Ankyrin_rpt"/>
</dbReference>
<dbReference type="PANTHER" id="PTHR24198:SF165">
    <property type="entry name" value="ANKYRIN REPEAT-CONTAINING PROTEIN-RELATED"/>
    <property type="match status" value="1"/>
</dbReference>
<accession>A0A1T3CYE2</accession>
<dbReference type="OrthoDB" id="4893149at2759"/>
<dbReference type="PROSITE" id="PS50297">
    <property type="entry name" value="ANK_REP_REGION"/>
    <property type="match status" value="2"/>
</dbReference>
<sequence>MSIPEDPLERRRLQNRMAQRRFRSRQKNQEQRNAIELATQLQSAAASLYSESVNMEGRLEDFSSTANTAHDVSSLRGGYSASLNGVGGIHDSFSLFDSSNRHDHFVGLDANGNCIPYALSEPVPSTISTSPGNSSPLDVLGSGRMQHRNSSPAHSDNYFSSEDHLLESAIIATNDLMKTTNFGSPDLSSADASPRASDSCAMSDPGWLSALHMAARRGHGGIVRLLLQNCMDTNEPDSDGLTPLMHAAAGGHEEVVGLLLSHGARLGDRDNRRRSVLHWAVLTYREAVLRLLLKHAATDDPLLIDAYDESGCSPLHAAIDSGFEIGVSILMEFGVNIHSRARKP</sequence>
<dbReference type="AlphaFoldDB" id="A0A1T3CYE2"/>
<proteinExistence type="predicted"/>
<evidence type="ECO:0000313" key="5">
    <source>
        <dbReference type="Proteomes" id="UP000191004"/>
    </source>
</evidence>
<organism evidence="4 5">
    <name type="scientific">Trichoderma guizhouense</name>
    <dbReference type="NCBI Taxonomy" id="1491466"/>
    <lineage>
        <taxon>Eukaryota</taxon>
        <taxon>Fungi</taxon>
        <taxon>Dikarya</taxon>
        <taxon>Ascomycota</taxon>
        <taxon>Pezizomycotina</taxon>
        <taxon>Sordariomycetes</taxon>
        <taxon>Hypocreomycetidae</taxon>
        <taxon>Hypocreales</taxon>
        <taxon>Hypocreaceae</taxon>
        <taxon>Trichoderma</taxon>
    </lineage>
</organism>
<dbReference type="SMART" id="SM00248">
    <property type="entry name" value="ANK"/>
    <property type="match status" value="4"/>
</dbReference>
<protein>
    <submittedName>
        <fullName evidence="4">Uncharacterized protein</fullName>
    </submittedName>
</protein>
<dbReference type="InterPro" id="IPR046347">
    <property type="entry name" value="bZIP_sf"/>
</dbReference>
<feature type="repeat" description="ANK" evidence="3">
    <location>
        <begin position="206"/>
        <end position="238"/>
    </location>
</feature>
<dbReference type="EMBL" id="LVVK01000003">
    <property type="protein sequence ID" value="OPB46113.1"/>
    <property type="molecule type" value="Genomic_DNA"/>
</dbReference>
<dbReference type="SUPFAM" id="SSF48403">
    <property type="entry name" value="Ankyrin repeat"/>
    <property type="match status" value="1"/>
</dbReference>
<feature type="repeat" description="ANK" evidence="3">
    <location>
        <begin position="239"/>
        <end position="271"/>
    </location>
</feature>
<gene>
    <name evidence="4" type="ORF">A0O28_0062340</name>
</gene>